<dbReference type="InterPro" id="IPR043154">
    <property type="entry name" value="Sec-1-like_dom1"/>
</dbReference>
<proteinExistence type="inferred from homology"/>
<dbReference type="Gene3D" id="3.90.830.10">
    <property type="entry name" value="Syntaxin Binding Protein 1, Chain A, domain 2"/>
    <property type="match status" value="1"/>
</dbReference>
<comment type="similarity">
    <text evidence="1">Belongs to the STXBP/unc-18/SEC1 family.</text>
</comment>
<feature type="compositionally biased region" description="Acidic residues" evidence="2">
    <location>
        <begin position="741"/>
        <end position="773"/>
    </location>
</feature>
<feature type="region of interest" description="Disordered" evidence="2">
    <location>
        <begin position="734"/>
        <end position="773"/>
    </location>
</feature>
<organism evidence="3">
    <name type="scientific">Melanopsichium pennsylvanicum 4</name>
    <dbReference type="NCBI Taxonomy" id="1398559"/>
    <lineage>
        <taxon>Eukaryota</taxon>
        <taxon>Fungi</taxon>
        <taxon>Dikarya</taxon>
        <taxon>Basidiomycota</taxon>
        <taxon>Ustilaginomycotina</taxon>
        <taxon>Ustilaginomycetes</taxon>
        <taxon>Ustilaginales</taxon>
        <taxon>Ustilaginaceae</taxon>
        <taxon>Melanopsichium</taxon>
    </lineage>
</organism>
<feature type="compositionally biased region" description="Low complexity" evidence="2">
    <location>
        <begin position="33"/>
        <end position="47"/>
    </location>
</feature>
<evidence type="ECO:0000313" key="3">
    <source>
        <dbReference type="EMBL" id="CDI51283.1"/>
    </source>
</evidence>
<dbReference type="Gene3D" id="3.40.50.2060">
    <property type="match status" value="1"/>
</dbReference>
<accession>A0A077QY26</accession>
<sequence>MVSAISAPTSSLRTAQVNSLLSLLNLNTSNFNHASSSSSAPGSNYNSRPGSAAGQNDTCAPGSTDATIPSGPPVWKVLIMDKVSKDILATSLRVQDLRDNGVTLHMQLHSDRPPLPDVPAVYFVSPTSQNVHRIAADMKRMLYESFYVNFTSTVPKPVMEEFANLVASDGTAELVQQVYDQYLNFIVLEPNLFELLPDADASFTFANGASAAPASSAALTTTYERLNDPKSGQKEVEGATDRIAAGLFSTLATMGSLPIIRCPRGNAAELVARKLESKIREHITSSRGGSNLFSEAAGGATSWSPSRPLLVILDRNVDLVPMLAHSWTYQALVQDVLDLQLNRVTVVSSEGGLASKKTYDLDSKDFFWSKNSATPFPQVAEDIDTELNRYKADAAEITRSTGISSMDEVGELDGTSNAAHLKAAITALPELTQRKSTIDAHMNIATSLLHGIKKRGLDTLFQLEEVITRQKKETILETVKDAGLEDVNDKLRLFIIYYLSAPDTALSKADVDEFERILKDQGADLSALKYVKKVREMTRMTMLASAPQQSSAVESAPGGFRGFSSLSSRLSDRLKDSGLENLVQGVKNFLPVQKDLTVTRLVASLMEPQGANSQALQETDEYLLFDAKAPRTRAVAWSGGVKARQVFQEAIVFVVGGGGYVEFANLQEYAARTATGTVAGMAAAAPYNVAGGGLNGKKITYGSTEILSPLQFVRALAHLDGGDVAQTGTFVGGGVPKFSDAAEEDEEEEDEEKRDCIGDEVFDDQASEEGERE</sequence>
<evidence type="ECO:0000256" key="2">
    <source>
        <dbReference type="SAM" id="MobiDB-lite"/>
    </source>
</evidence>
<dbReference type="EMBL" id="HG529497">
    <property type="protein sequence ID" value="CDI51283.1"/>
    <property type="molecule type" value="Genomic_DNA"/>
</dbReference>
<reference evidence="3" key="1">
    <citation type="journal article" date="2014" name="Genome Biol. Evol.">
        <title>Gene Loss Rather Than Gene Gain Is Associated with a Host Jump from Monocots to Dicots in the Smut Fungus Melanopsichium pennsylvanicum.</title>
        <authorList>
            <person name="Sharma R."/>
            <person name="Mishra B."/>
            <person name="Runge F."/>
            <person name="Thines M."/>
        </authorList>
    </citation>
    <scope>NUCLEOTIDE SEQUENCE</scope>
    <source>
        <strain evidence="3">4</strain>
    </source>
</reference>
<dbReference type="GO" id="GO:0016192">
    <property type="term" value="P:vesicle-mediated transport"/>
    <property type="evidence" value="ECO:0007669"/>
    <property type="project" value="InterPro"/>
</dbReference>
<dbReference type="InterPro" id="IPR036045">
    <property type="entry name" value="Sec1-like_sf"/>
</dbReference>
<dbReference type="Gene3D" id="3.40.50.1910">
    <property type="match status" value="1"/>
</dbReference>
<evidence type="ECO:0000256" key="1">
    <source>
        <dbReference type="ARBA" id="ARBA00009884"/>
    </source>
</evidence>
<dbReference type="AlphaFoldDB" id="A0A077QY26"/>
<feature type="region of interest" description="Disordered" evidence="2">
    <location>
        <begin position="33"/>
        <end position="67"/>
    </location>
</feature>
<dbReference type="Gene3D" id="1.25.40.60">
    <property type="match status" value="1"/>
</dbReference>
<protein>
    <submittedName>
        <fullName evidence="3">Related to SLY1 protein</fullName>
    </submittedName>
</protein>
<dbReference type="InterPro" id="IPR001619">
    <property type="entry name" value="Sec1-like"/>
</dbReference>
<name>A0A077QY26_9BASI</name>
<dbReference type="Pfam" id="PF00995">
    <property type="entry name" value="Sec1"/>
    <property type="match status" value="1"/>
</dbReference>
<dbReference type="InterPro" id="IPR043127">
    <property type="entry name" value="Sec-1-like_dom3a"/>
</dbReference>
<dbReference type="PANTHER" id="PTHR11679">
    <property type="entry name" value="VESICLE PROTEIN SORTING-ASSOCIATED"/>
    <property type="match status" value="1"/>
</dbReference>
<dbReference type="InterPro" id="IPR027482">
    <property type="entry name" value="Sec1-like_dom2"/>
</dbReference>
<dbReference type="SUPFAM" id="SSF56815">
    <property type="entry name" value="Sec1/munc18-like (SM) proteins"/>
    <property type="match status" value="1"/>
</dbReference>
<dbReference type="PIRSF" id="PIRSF005715">
    <property type="entry name" value="VPS45_Sec1"/>
    <property type="match status" value="1"/>
</dbReference>